<dbReference type="Proteomes" id="UP000760480">
    <property type="component" value="Unassembled WGS sequence"/>
</dbReference>
<feature type="domain" description="NfeD-like C-terminal" evidence="8">
    <location>
        <begin position="409"/>
        <end position="458"/>
    </location>
</feature>
<evidence type="ECO:0000313" key="12">
    <source>
        <dbReference type="Proteomes" id="UP000760480"/>
    </source>
</evidence>
<dbReference type="CDD" id="cd07020">
    <property type="entry name" value="Clp_protease_NfeD_1"/>
    <property type="match status" value="1"/>
</dbReference>
<keyword evidence="4 6" id="KW-0472">Membrane</keyword>
<evidence type="ECO:0000259" key="9">
    <source>
        <dbReference type="Pfam" id="PF24961"/>
    </source>
</evidence>
<dbReference type="Gene3D" id="3.90.226.10">
    <property type="entry name" value="2-enoyl-CoA Hydratase, Chain A, domain 1"/>
    <property type="match status" value="1"/>
</dbReference>
<feature type="transmembrane region" description="Helical" evidence="6">
    <location>
        <begin position="375"/>
        <end position="396"/>
    </location>
</feature>
<dbReference type="PANTHER" id="PTHR33507">
    <property type="entry name" value="INNER MEMBRANE PROTEIN YBBJ"/>
    <property type="match status" value="1"/>
</dbReference>
<dbReference type="RefSeq" id="WP_169247373.1">
    <property type="nucleotide sequence ID" value="NZ_SPMZ01000008.1"/>
</dbReference>
<dbReference type="Pfam" id="PF25145">
    <property type="entry name" value="NfeD1b_N"/>
    <property type="match status" value="1"/>
</dbReference>
<keyword evidence="12" id="KW-1185">Reference proteome</keyword>
<sequence length="469" mass="49219">MRGLRVVVMLAWLVAWAGGALATTAAAPGSALLLEVQGVIGPASRDFILRGFDQARERGAAAIILKLDTPGGLDSSMRDIIQAILASPVPIIGYVAPEGARTASAGTYILYACHIAAMAPATNLGAATPVQLGGLPLPPARPTDRDRAREPDTDKPVDKPADKSADKPTPAGSDMERKLVNDARAYIRSLAQLRGRNVEWAEQAVTEAASLSAQDALQKGVIDLIAVNVSDLLQQADGRSVEIAGAKRALSTRNLTVETLTPDWRNQLLAVVAHPMVAYVLLLIGVYGIFFELANPGTALPGVLGGICLLLALFAFQVLPVNHAGLALLLLGLAFMIAEAFVPSFGALGLGGIVAFVAGSLLLWDETGPGYEIPIGLIVGFALASAVVLIGLATLFTRQRRRPAVSGVETLLGAVGTVMADDDRAWIRGESWRVRADRPLRQGDQVRVAGREGLLLLVQALDSDKGEPS</sequence>
<evidence type="ECO:0000313" key="11">
    <source>
        <dbReference type="EMBL" id="NMQ18115.1"/>
    </source>
</evidence>
<accession>A0ABX1TFG7</accession>
<feature type="domain" description="NfeD integral membrane" evidence="9">
    <location>
        <begin position="276"/>
        <end position="392"/>
    </location>
</feature>
<dbReference type="Gene3D" id="2.40.50.140">
    <property type="entry name" value="Nucleic acid-binding proteins"/>
    <property type="match status" value="1"/>
</dbReference>
<evidence type="ECO:0000256" key="4">
    <source>
        <dbReference type="ARBA" id="ARBA00023136"/>
    </source>
</evidence>
<feature type="transmembrane region" description="Helical" evidence="6">
    <location>
        <begin position="297"/>
        <end position="315"/>
    </location>
</feature>
<feature type="transmembrane region" description="Helical" evidence="6">
    <location>
        <begin position="345"/>
        <end position="363"/>
    </location>
</feature>
<feature type="signal peptide" evidence="7">
    <location>
        <begin position="1"/>
        <end position="22"/>
    </location>
</feature>
<feature type="domain" description="NfeD1b N-terminal" evidence="10">
    <location>
        <begin position="44"/>
        <end position="132"/>
    </location>
</feature>
<keyword evidence="7" id="KW-0732">Signal</keyword>
<evidence type="ECO:0000256" key="2">
    <source>
        <dbReference type="ARBA" id="ARBA00022692"/>
    </source>
</evidence>
<comment type="caution">
    <text evidence="11">The sequence shown here is derived from an EMBL/GenBank/DDBJ whole genome shotgun (WGS) entry which is preliminary data.</text>
</comment>
<dbReference type="Pfam" id="PF01957">
    <property type="entry name" value="NfeD"/>
    <property type="match status" value="1"/>
</dbReference>
<evidence type="ECO:0000259" key="10">
    <source>
        <dbReference type="Pfam" id="PF25145"/>
    </source>
</evidence>
<dbReference type="Pfam" id="PF24961">
    <property type="entry name" value="NfeD_membrane"/>
    <property type="match status" value="1"/>
</dbReference>
<evidence type="ECO:0000256" key="7">
    <source>
        <dbReference type="SAM" id="SignalP"/>
    </source>
</evidence>
<comment type="subcellular location">
    <subcellularLocation>
        <location evidence="1">Membrane</location>
        <topology evidence="1">Multi-pass membrane protein</topology>
    </subcellularLocation>
</comment>
<evidence type="ECO:0000256" key="6">
    <source>
        <dbReference type="SAM" id="Phobius"/>
    </source>
</evidence>
<dbReference type="InterPro" id="IPR052165">
    <property type="entry name" value="Membrane_assoc_protease"/>
</dbReference>
<dbReference type="InterPro" id="IPR029045">
    <property type="entry name" value="ClpP/crotonase-like_dom_sf"/>
</dbReference>
<dbReference type="EMBL" id="SPMZ01000008">
    <property type="protein sequence ID" value="NMQ18115.1"/>
    <property type="molecule type" value="Genomic_DNA"/>
</dbReference>
<feature type="region of interest" description="Disordered" evidence="5">
    <location>
        <begin position="133"/>
        <end position="177"/>
    </location>
</feature>
<dbReference type="InterPro" id="IPR056739">
    <property type="entry name" value="NfeD_membrane"/>
</dbReference>
<proteinExistence type="predicted"/>
<feature type="transmembrane region" description="Helical" evidence="6">
    <location>
        <begin position="321"/>
        <end position="338"/>
    </location>
</feature>
<dbReference type="PANTHER" id="PTHR33507:SF4">
    <property type="entry name" value="NODULATION COMPETITIVENESS PROTEIN NFED"/>
    <property type="match status" value="1"/>
</dbReference>
<dbReference type="InterPro" id="IPR012340">
    <property type="entry name" value="NA-bd_OB-fold"/>
</dbReference>
<organism evidence="11 12">
    <name type="scientific">Candidatus Competibacter phosphatis</name>
    <dbReference type="NCBI Taxonomy" id="221280"/>
    <lineage>
        <taxon>Bacteria</taxon>
        <taxon>Pseudomonadati</taxon>
        <taxon>Pseudomonadota</taxon>
        <taxon>Gammaproteobacteria</taxon>
        <taxon>Candidatus Competibacteraceae</taxon>
        <taxon>Candidatus Competibacter</taxon>
    </lineage>
</organism>
<name>A0ABX1TFG7_9GAMM</name>
<protein>
    <submittedName>
        <fullName evidence="11">Nodulation protein NfeD</fullName>
    </submittedName>
</protein>
<evidence type="ECO:0000256" key="1">
    <source>
        <dbReference type="ARBA" id="ARBA00004141"/>
    </source>
</evidence>
<feature type="compositionally biased region" description="Basic and acidic residues" evidence="5">
    <location>
        <begin position="142"/>
        <end position="166"/>
    </location>
</feature>
<reference evidence="11 12" key="1">
    <citation type="submission" date="2019-03" db="EMBL/GenBank/DDBJ databases">
        <title>Metabolic reconstructions from genomes of highly enriched 'Candidatus Accumulibacter' and 'Candidatus Competibacter' bioreactor populations.</title>
        <authorList>
            <person name="Annavajhala M.K."/>
            <person name="Welles L."/>
            <person name="Abbas B."/>
            <person name="Sorokin D."/>
            <person name="Park H."/>
            <person name="Van Loosdrecht M."/>
            <person name="Chandran K."/>
        </authorList>
    </citation>
    <scope>NUCLEOTIDE SEQUENCE [LARGE SCALE GENOMIC DNA]</scope>
    <source>
        <strain evidence="11 12">SBR_G</strain>
    </source>
</reference>
<evidence type="ECO:0000259" key="8">
    <source>
        <dbReference type="Pfam" id="PF01957"/>
    </source>
</evidence>
<feature type="chain" id="PRO_5045303220" evidence="7">
    <location>
        <begin position="23"/>
        <end position="469"/>
    </location>
</feature>
<keyword evidence="2 6" id="KW-0812">Transmembrane</keyword>
<feature type="transmembrane region" description="Helical" evidence="6">
    <location>
        <begin position="268"/>
        <end position="290"/>
    </location>
</feature>
<evidence type="ECO:0000256" key="3">
    <source>
        <dbReference type="ARBA" id="ARBA00022989"/>
    </source>
</evidence>
<dbReference type="InterPro" id="IPR056738">
    <property type="entry name" value="NfeD1b_N"/>
</dbReference>
<keyword evidence="3 6" id="KW-1133">Transmembrane helix</keyword>
<dbReference type="SUPFAM" id="SSF141322">
    <property type="entry name" value="NfeD domain-like"/>
    <property type="match status" value="1"/>
</dbReference>
<dbReference type="InterPro" id="IPR002810">
    <property type="entry name" value="NfeD-like_C"/>
</dbReference>
<evidence type="ECO:0000256" key="5">
    <source>
        <dbReference type="SAM" id="MobiDB-lite"/>
    </source>
</evidence>
<gene>
    <name evidence="11" type="ORF">E4P82_02230</name>
</gene>
<dbReference type="SUPFAM" id="SSF52096">
    <property type="entry name" value="ClpP/crotonase"/>
    <property type="match status" value="1"/>
</dbReference>